<organism evidence="2 3">
    <name type="scientific">Limosa lapponica baueri</name>
    <dbReference type="NCBI Taxonomy" id="1758121"/>
    <lineage>
        <taxon>Eukaryota</taxon>
        <taxon>Metazoa</taxon>
        <taxon>Chordata</taxon>
        <taxon>Craniata</taxon>
        <taxon>Vertebrata</taxon>
        <taxon>Euteleostomi</taxon>
        <taxon>Archelosauria</taxon>
        <taxon>Archosauria</taxon>
        <taxon>Dinosauria</taxon>
        <taxon>Saurischia</taxon>
        <taxon>Theropoda</taxon>
        <taxon>Coelurosauria</taxon>
        <taxon>Aves</taxon>
        <taxon>Neognathae</taxon>
        <taxon>Neoaves</taxon>
        <taxon>Charadriiformes</taxon>
        <taxon>Scolopacidae</taxon>
        <taxon>Limosa</taxon>
    </lineage>
</organism>
<proteinExistence type="predicted"/>
<dbReference type="EMBL" id="KZ514312">
    <property type="protein sequence ID" value="PKU30612.1"/>
    <property type="molecule type" value="Genomic_DNA"/>
</dbReference>
<dbReference type="Proteomes" id="UP000233556">
    <property type="component" value="Unassembled WGS sequence"/>
</dbReference>
<reference evidence="3" key="2">
    <citation type="submission" date="2017-12" db="EMBL/GenBank/DDBJ databases">
        <title>Genome sequence of the Bar-tailed Godwit (Limosa lapponica baueri).</title>
        <authorList>
            <person name="Lima N.C.B."/>
            <person name="Parody-Merino A.M."/>
            <person name="Battley P.F."/>
            <person name="Fidler A.E."/>
            <person name="Prosdocimi F."/>
        </authorList>
    </citation>
    <scope>NUCLEOTIDE SEQUENCE [LARGE SCALE GENOMIC DNA]</scope>
</reference>
<evidence type="ECO:0000313" key="2">
    <source>
        <dbReference type="EMBL" id="PKU30612.1"/>
    </source>
</evidence>
<feature type="region of interest" description="Disordered" evidence="1">
    <location>
        <begin position="51"/>
        <end position="71"/>
    </location>
</feature>
<sequence>MLRLPLALSGAALLKRTHRSKCLGANLRYQGDSQEQYSPLNAALGRGCIDSASQQGQFDPGSTMEEAAPPASSRDLQDFMLDKNECFLQPPGIVWPWDMGGTGLREEEGKLWALTCPVLDSPVQEGQGTAGEGTAEGYKDDEGPGTSP</sequence>
<accession>A0A2I0TA19</accession>
<gene>
    <name evidence="2" type="ORF">llap_19083</name>
</gene>
<feature type="region of interest" description="Disordered" evidence="1">
    <location>
        <begin position="121"/>
        <end position="148"/>
    </location>
</feature>
<reference evidence="3" key="1">
    <citation type="submission" date="2017-11" db="EMBL/GenBank/DDBJ databases">
        <authorList>
            <person name="Lima N.C."/>
            <person name="Parody-Merino A.M."/>
            <person name="Battley P.F."/>
            <person name="Fidler A.E."/>
            <person name="Prosdocimi F."/>
        </authorList>
    </citation>
    <scope>NUCLEOTIDE SEQUENCE [LARGE SCALE GENOMIC DNA]</scope>
</reference>
<keyword evidence="3" id="KW-1185">Reference proteome</keyword>
<protein>
    <submittedName>
        <fullName evidence="2">Uncharacterized protein</fullName>
    </submittedName>
</protein>
<evidence type="ECO:0000256" key="1">
    <source>
        <dbReference type="SAM" id="MobiDB-lite"/>
    </source>
</evidence>
<dbReference type="AlphaFoldDB" id="A0A2I0TA19"/>
<feature type="compositionally biased region" description="Low complexity" evidence="1">
    <location>
        <begin position="124"/>
        <end position="136"/>
    </location>
</feature>
<name>A0A2I0TA19_LIMLA</name>
<evidence type="ECO:0000313" key="3">
    <source>
        <dbReference type="Proteomes" id="UP000233556"/>
    </source>
</evidence>